<evidence type="ECO:0000313" key="6">
    <source>
        <dbReference type="Proteomes" id="UP000239895"/>
    </source>
</evidence>
<evidence type="ECO:0000256" key="1">
    <source>
        <dbReference type="ARBA" id="ARBA00022679"/>
    </source>
</evidence>
<keyword evidence="2" id="KW-0012">Acyltransferase</keyword>
<evidence type="ECO:0000259" key="4">
    <source>
        <dbReference type="PROSITE" id="PS51186"/>
    </source>
</evidence>
<dbReference type="InterPro" id="IPR051531">
    <property type="entry name" value="N-acetyltransferase"/>
</dbReference>
<dbReference type="Pfam" id="PF13302">
    <property type="entry name" value="Acetyltransf_3"/>
    <property type="match status" value="1"/>
</dbReference>
<accession>A0ABX5E9S0</accession>
<keyword evidence="5" id="KW-0687">Ribonucleoprotein</keyword>
<dbReference type="EMBL" id="PVTX01000014">
    <property type="protein sequence ID" value="PRZ03321.1"/>
    <property type="molecule type" value="Genomic_DNA"/>
</dbReference>
<dbReference type="PROSITE" id="PS51186">
    <property type="entry name" value="GNAT"/>
    <property type="match status" value="1"/>
</dbReference>
<dbReference type="PANTHER" id="PTHR43792">
    <property type="entry name" value="GNAT FAMILY, PUTATIVE (AFU_ORTHOLOGUE AFUA_3G00765)-RELATED-RELATED"/>
    <property type="match status" value="1"/>
</dbReference>
<organism evidence="5 6">
    <name type="scientific">Isoptericola halotolerans</name>
    <dbReference type="NCBI Taxonomy" id="300560"/>
    <lineage>
        <taxon>Bacteria</taxon>
        <taxon>Bacillati</taxon>
        <taxon>Actinomycetota</taxon>
        <taxon>Actinomycetes</taxon>
        <taxon>Micrococcales</taxon>
        <taxon>Promicromonosporaceae</taxon>
        <taxon>Isoptericola</taxon>
    </lineage>
</organism>
<dbReference type="InterPro" id="IPR016181">
    <property type="entry name" value="Acyl_CoA_acyltransferase"/>
</dbReference>
<evidence type="ECO:0000256" key="3">
    <source>
        <dbReference type="ARBA" id="ARBA00038502"/>
    </source>
</evidence>
<feature type="domain" description="N-acetyltransferase" evidence="4">
    <location>
        <begin position="14"/>
        <end position="182"/>
    </location>
</feature>
<dbReference type="RefSeq" id="WP_106269656.1">
    <property type="nucleotide sequence ID" value="NZ_PVTX01000014.1"/>
</dbReference>
<evidence type="ECO:0000313" key="5">
    <source>
        <dbReference type="EMBL" id="PRZ03321.1"/>
    </source>
</evidence>
<name>A0ABX5E9S0_9MICO</name>
<dbReference type="SUPFAM" id="SSF55729">
    <property type="entry name" value="Acyl-CoA N-acyltransferases (Nat)"/>
    <property type="match status" value="1"/>
</dbReference>
<dbReference type="Proteomes" id="UP000239895">
    <property type="component" value="Unassembled WGS sequence"/>
</dbReference>
<comment type="similarity">
    <text evidence="3">Belongs to the acetyltransferase family. RimJ subfamily.</text>
</comment>
<sequence length="188" mass="20613">MPDDVPPVALPAGVTLRLLHRDDGPALAAAYRRDREHLEPWEPARPAAFYEAAYHAARIPVQLLEHLNGRSTPFVLTRGADVVGRVTLSDVVRGSFCNAHLGYWLASDLTGRGVMTAAVEAVAVFARDDLGLHRLQAATLLHNTASQRVLDRTGFARIGTAPQYLRIAGRWQDHALFQRILPDDEAPA</sequence>
<proteinExistence type="inferred from homology"/>
<evidence type="ECO:0000256" key="2">
    <source>
        <dbReference type="ARBA" id="ARBA00023315"/>
    </source>
</evidence>
<dbReference type="PANTHER" id="PTHR43792:SF8">
    <property type="entry name" value="[RIBOSOMAL PROTEIN US5]-ALANINE N-ACETYLTRANSFERASE"/>
    <property type="match status" value="1"/>
</dbReference>
<reference evidence="5 6" key="1">
    <citation type="submission" date="2018-03" db="EMBL/GenBank/DDBJ databases">
        <title>Comparative analysis of microorganisms from saline springs in Andes Mountain Range, Colombia.</title>
        <authorList>
            <person name="Rubin E."/>
        </authorList>
    </citation>
    <scope>NUCLEOTIDE SEQUENCE [LARGE SCALE GENOMIC DNA]</scope>
    <source>
        <strain evidence="5 6">CG 23</strain>
    </source>
</reference>
<dbReference type="Gene3D" id="3.40.630.30">
    <property type="match status" value="1"/>
</dbReference>
<keyword evidence="1" id="KW-0808">Transferase</keyword>
<gene>
    <name evidence="5" type="ORF">BCL65_11435</name>
</gene>
<dbReference type="GO" id="GO:0005840">
    <property type="term" value="C:ribosome"/>
    <property type="evidence" value="ECO:0007669"/>
    <property type="project" value="UniProtKB-KW"/>
</dbReference>
<protein>
    <submittedName>
        <fullName evidence="5">[SSU ribosomal protein S5P]-alanine acetyltransferase</fullName>
    </submittedName>
</protein>
<keyword evidence="6" id="KW-1185">Reference proteome</keyword>
<dbReference type="InterPro" id="IPR000182">
    <property type="entry name" value="GNAT_dom"/>
</dbReference>
<keyword evidence="5" id="KW-0689">Ribosomal protein</keyword>
<comment type="caution">
    <text evidence="5">The sequence shown here is derived from an EMBL/GenBank/DDBJ whole genome shotgun (WGS) entry which is preliminary data.</text>
</comment>